<protein>
    <submittedName>
        <fullName evidence="2">Myeloid leukemia factor 2</fullName>
    </submittedName>
</protein>
<dbReference type="VEuPathDB" id="HostDB:ENSMMUG00000012206"/>
<gene>
    <name evidence="2" type="primary">MLF2</name>
</gene>
<evidence type="ECO:0000256" key="1">
    <source>
        <dbReference type="SAM" id="MobiDB-lite"/>
    </source>
</evidence>
<feature type="compositionally biased region" description="Low complexity" evidence="1">
    <location>
        <begin position="38"/>
        <end position="58"/>
    </location>
</feature>
<reference evidence="2" key="4">
    <citation type="submission" date="2025-09" db="UniProtKB">
        <authorList>
            <consortium name="Ensembl"/>
        </authorList>
    </citation>
    <scope>IDENTIFICATION</scope>
    <source>
        <strain evidence="2">17573</strain>
    </source>
</reference>
<feature type="region of interest" description="Disordered" evidence="1">
    <location>
        <begin position="1"/>
        <end position="141"/>
    </location>
</feature>
<accession>A0A5F8ACL8</accession>
<evidence type="ECO:0000313" key="2">
    <source>
        <dbReference type="Ensembl" id="ENSMMUP00000075620.1"/>
    </source>
</evidence>
<dbReference type="AlphaFoldDB" id="A0A5F8ACL8"/>
<proteinExistence type="predicted"/>
<sequence>MAPPRFTKRHQRCARHQAGSGRHGGLFGIQTVDWSRCPSGITSGTGPTSSSAPETIARGTRRSGRTISTWMRVRPQRLTTSGGGRRPDSGSSAPWSFGGLSPQGRGDEGRRGLPAWPSRDLRTPLPDSPAAMTGEGPGPSASLVQAERLRNHPLNNFFLSDSHPQFNIKLTGKPAPTSPWGSQGEPFPTFSFFNPLTMMTSPLHLLT</sequence>
<evidence type="ECO:0000313" key="3">
    <source>
        <dbReference type="Proteomes" id="UP000006718"/>
    </source>
</evidence>
<dbReference type="Proteomes" id="UP000006718">
    <property type="component" value="Chromosome 11"/>
</dbReference>
<dbReference type="Ensembl" id="ENSMMUT00000088655.1">
    <property type="protein sequence ID" value="ENSMMUP00000075620.1"/>
    <property type="gene ID" value="ENSMMUG00000012206.4"/>
</dbReference>
<dbReference type="ExpressionAtlas" id="A0A5F8ACL8">
    <property type="expression patterns" value="baseline"/>
</dbReference>
<reference evidence="2" key="3">
    <citation type="submission" date="2025-08" db="UniProtKB">
        <authorList>
            <consortium name="Ensembl"/>
        </authorList>
    </citation>
    <scope>IDENTIFICATION</scope>
    <source>
        <strain evidence="2">17573</strain>
    </source>
</reference>
<feature type="compositionally biased region" description="Basic residues" evidence="1">
    <location>
        <begin position="1"/>
        <end position="15"/>
    </location>
</feature>
<reference evidence="3" key="1">
    <citation type="journal article" date="2007" name="Science">
        <title>Evolutionary and biomedical insights from the rhesus macaque genome.</title>
        <authorList>
            <person name="Gibbs R.A."/>
            <person name="Rogers J."/>
            <person name="Katze M.G."/>
            <person name="Bumgarner R."/>
            <person name="Weinstock G.M."/>
            <person name="Mardis E.R."/>
            <person name="Remington K.A."/>
            <person name="Strausberg R.L."/>
            <person name="Venter J.C."/>
            <person name="Wilson R.K."/>
            <person name="Batzer M.A."/>
            <person name="Bustamante C.D."/>
            <person name="Eichler E.E."/>
            <person name="Hahn M.W."/>
            <person name="Hardison R.C."/>
            <person name="Makova K.D."/>
            <person name="Miller W."/>
            <person name="Milosavljevic A."/>
            <person name="Palermo R.E."/>
            <person name="Siepel A."/>
            <person name="Sikela J.M."/>
            <person name="Attaway T."/>
            <person name="Bell S."/>
            <person name="Bernard K.E."/>
            <person name="Buhay C.J."/>
            <person name="Chandrabose M.N."/>
            <person name="Dao M."/>
            <person name="Davis C."/>
            <person name="Delehaunty K.D."/>
            <person name="Ding Y."/>
            <person name="Dinh H.H."/>
            <person name="Dugan-Rocha S."/>
            <person name="Fulton L.A."/>
            <person name="Gabisi R.A."/>
            <person name="Garner T.T."/>
            <person name="Godfrey J."/>
            <person name="Hawes A.C."/>
            <person name="Hernandez J."/>
            <person name="Hines S."/>
            <person name="Holder M."/>
            <person name="Hume J."/>
            <person name="Jhangiani S.N."/>
            <person name="Joshi V."/>
            <person name="Khan Z.M."/>
            <person name="Kirkness E.F."/>
            <person name="Cree A."/>
            <person name="Fowler R.G."/>
            <person name="Lee S."/>
            <person name="Lewis L.R."/>
            <person name="Li Z."/>
            <person name="Liu Y.-S."/>
            <person name="Moore S.M."/>
            <person name="Muzny D."/>
            <person name="Nazareth L.V."/>
            <person name="Ngo D.N."/>
            <person name="Okwuonu G.O."/>
            <person name="Pai G."/>
            <person name="Parker D."/>
            <person name="Paul H.A."/>
            <person name="Pfannkoch C."/>
            <person name="Pohl C.S."/>
            <person name="Rogers Y.-H.C."/>
            <person name="Ruiz S.J."/>
            <person name="Sabo A."/>
            <person name="Santibanez J."/>
            <person name="Schneider B.W."/>
            <person name="Smith S.M."/>
            <person name="Sodergren E."/>
            <person name="Svatek A.F."/>
            <person name="Utterback T.R."/>
            <person name="Vattathil S."/>
            <person name="Warren W."/>
            <person name="White C.S."/>
            <person name="Chinwalla A.T."/>
            <person name="Feng Y."/>
            <person name="Halpern A.L."/>
            <person name="Hillier L.W."/>
            <person name="Huang X."/>
            <person name="Minx P."/>
            <person name="Nelson J.O."/>
            <person name="Pepin K.H."/>
            <person name="Qin X."/>
            <person name="Sutton G.G."/>
            <person name="Venter E."/>
            <person name="Walenz B.P."/>
            <person name="Wallis J.W."/>
            <person name="Worley K.C."/>
            <person name="Yang S.-P."/>
            <person name="Jones S.M."/>
            <person name="Marra M.A."/>
            <person name="Rocchi M."/>
            <person name="Schein J.E."/>
            <person name="Baertsch R."/>
            <person name="Clarke L."/>
            <person name="Csuros M."/>
            <person name="Glasscock J."/>
            <person name="Harris R.A."/>
            <person name="Havlak P."/>
            <person name="Jackson A.R."/>
            <person name="Jiang H."/>
            <person name="Liu Y."/>
            <person name="Messina D.N."/>
            <person name="Shen Y."/>
            <person name="Song H.X.-Z."/>
            <person name="Wylie T."/>
            <person name="Zhang L."/>
            <person name="Birney E."/>
            <person name="Han K."/>
            <person name="Konkel M.K."/>
            <person name="Lee J."/>
            <person name="Smit A.F.A."/>
            <person name="Ullmer B."/>
            <person name="Wang H."/>
            <person name="Xing J."/>
            <person name="Burhans R."/>
            <person name="Cheng Z."/>
            <person name="Karro J.E."/>
            <person name="Ma J."/>
            <person name="Raney B."/>
            <person name="She X."/>
            <person name="Cox M.J."/>
            <person name="Demuth J.P."/>
            <person name="Dumas L.J."/>
            <person name="Han S.-G."/>
            <person name="Hopkins J."/>
            <person name="Karimpour-Fard A."/>
            <person name="Kim Y.H."/>
            <person name="Pollack J.R."/>
            <person name="Vinar T."/>
            <person name="Addo-Quaye C."/>
            <person name="Degenhardt J."/>
            <person name="Denby A."/>
            <person name="Hubisz M.J."/>
            <person name="Indap A."/>
            <person name="Kosiol C."/>
            <person name="Lahn B.T."/>
            <person name="Lawson H.A."/>
            <person name="Marklein A."/>
            <person name="Nielsen R."/>
            <person name="Vallender E.J."/>
            <person name="Clark A.G."/>
            <person name="Ferguson B."/>
            <person name="Hernandez R.D."/>
            <person name="Hirani K."/>
            <person name="Kehrer-Sawatzki H."/>
            <person name="Kolb J."/>
            <person name="Patil S."/>
            <person name="Pu L.-L."/>
            <person name="Ren Y."/>
            <person name="Smith D.G."/>
            <person name="Wheeler D.A."/>
            <person name="Schenck I."/>
            <person name="Ball E.V."/>
            <person name="Chen R."/>
            <person name="Cooper D.N."/>
            <person name="Giardine B."/>
            <person name="Hsu F."/>
            <person name="Kent W.J."/>
            <person name="Lesk A."/>
            <person name="Nelson D.L."/>
            <person name="O'brien W.E."/>
            <person name="Pruefer K."/>
            <person name="Stenson P.D."/>
            <person name="Wallace J.C."/>
            <person name="Ke H."/>
            <person name="Liu X.-M."/>
            <person name="Wang P."/>
            <person name="Xiang A.P."/>
            <person name="Yang F."/>
            <person name="Barber G.P."/>
            <person name="Haussler D."/>
            <person name="Karolchik D."/>
            <person name="Kern A.D."/>
            <person name="Kuhn R.M."/>
            <person name="Smith K.E."/>
            <person name="Zwieg A.S."/>
        </authorList>
    </citation>
    <scope>NUCLEOTIDE SEQUENCE [LARGE SCALE GENOMIC DNA]</scope>
    <source>
        <strain evidence="3">17573</strain>
    </source>
</reference>
<dbReference type="GeneTree" id="ENSGT00390000005023"/>
<reference evidence="2" key="2">
    <citation type="submission" date="2019-01" db="EMBL/GenBank/DDBJ databases">
        <authorList>
            <person name="Graves T."/>
            <person name="Eichler E.E."/>
            <person name="Wilson R.K."/>
        </authorList>
    </citation>
    <scope>NUCLEOTIDE SEQUENCE [LARGE SCALE GENOMIC DNA]</scope>
    <source>
        <strain evidence="2">17573</strain>
    </source>
</reference>
<name>A0A5F8ACL8_MACMU</name>
<organism evidence="2 3">
    <name type="scientific">Macaca mulatta</name>
    <name type="common">Rhesus macaque</name>
    <dbReference type="NCBI Taxonomy" id="9544"/>
    <lineage>
        <taxon>Eukaryota</taxon>
        <taxon>Metazoa</taxon>
        <taxon>Chordata</taxon>
        <taxon>Craniata</taxon>
        <taxon>Vertebrata</taxon>
        <taxon>Euteleostomi</taxon>
        <taxon>Mammalia</taxon>
        <taxon>Eutheria</taxon>
        <taxon>Euarchontoglires</taxon>
        <taxon>Primates</taxon>
        <taxon>Haplorrhini</taxon>
        <taxon>Catarrhini</taxon>
        <taxon>Cercopithecidae</taxon>
        <taxon>Cercopithecinae</taxon>
        <taxon>Macaca</taxon>
    </lineage>
</organism>
<keyword evidence="3" id="KW-1185">Reference proteome</keyword>
<dbReference type="Bgee" id="ENSMMUG00000012206">
    <property type="expression patterns" value="Expressed in ileum and 21 other cell types or tissues"/>
</dbReference>